<dbReference type="Pfam" id="PF00069">
    <property type="entry name" value="Pkinase"/>
    <property type="match status" value="1"/>
</dbReference>
<feature type="compositionally biased region" description="Low complexity" evidence="8">
    <location>
        <begin position="737"/>
        <end position="768"/>
    </location>
</feature>
<dbReference type="GO" id="GO:0004674">
    <property type="term" value="F:protein serine/threonine kinase activity"/>
    <property type="evidence" value="ECO:0007669"/>
    <property type="project" value="UniProtKB-EC"/>
</dbReference>
<feature type="domain" description="Protein kinase" evidence="9">
    <location>
        <begin position="11"/>
        <end position="283"/>
    </location>
</feature>
<feature type="region of interest" description="Disordered" evidence="8">
    <location>
        <begin position="735"/>
        <end position="807"/>
    </location>
</feature>
<dbReference type="PANTHER" id="PTHR48012:SF26">
    <property type="entry name" value="SERINE_THREONINE-PROTEIN KINASE DDB_G0283821-RELATED"/>
    <property type="match status" value="1"/>
</dbReference>
<dbReference type="eggNOG" id="KOG0198">
    <property type="taxonomic scope" value="Eukaryota"/>
</dbReference>
<protein>
    <recommendedName>
        <fullName evidence="2">non-specific serine/threonine protein kinase</fullName>
        <ecNumber evidence="2">2.7.11.1</ecNumber>
    </recommendedName>
</protein>
<dbReference type="KEGG" id="vcn:VOLCADRAFT_107342"/>
<keyword evidence="4 7" id="KW-0547">Nucleotide-binding</keyword>
<dbReference type="GO" id="GO:0005956">
    <property type="term" value="C:protein kinase CK2 complex"/>
    <property type="evidence" value="ECO:0007669"/>
    <property type="project" value="InterPro"/>
</dbReference>
<evidence type="ECO:0000256" key="7">
    <source>
        <dbReference type="PROSITE-ProRule" id="PRU10141"/>
    </source>
</evidence>
<dbReference type="PROSITE" id="PS00107">
    <property type="entry name" value="PROTEIN_KINASE_ATP"/>
    <property type="match status" value="1"/>
</dbReference>
<sequence>MASGKKVTDRFYFYEELGRGAYGQVYRGVDSLSGQVVAIKQISLTGIPSDSLQTVMGEIDLLKTLNHRNIVKYIGSFKSRTHLYIILEYMENGSLASIIKPNKFGTFSESLAAVYIAQVLQGLQYLHEQGVVHRDIKGANILTTKDVVKAALDFCWRCYQGLVKLADFGVAAKLGELDERKDELAASVVGTPYWMAPEVIEMTQVTSSSDIWSVGCLIIELLTGYPPYFDMVPMSAMFRIVKDPQPPLPESITPLLRDFLSLCFLKDAKLRPDAKTLLQHEWMQYNRRTLRMSWRRDRGQTFRTLVQNRTAARQSPDAHEHISSVVTRMMAAADEEVSGGDAANANGLDSVSSGMLGPLGAGAAVPLDRGSQDPSALGAGGDGRISGNEAGVPAAAPAGEEPTTALLATAPQYSDSTSAAGTPGRCRVECSLVPSWVSSRGFTARQFVMEQGRKEGPIHATLRDGWMAAGRRMIRWAMYHGLQAHGLAQTQVRDLVQKMRPGARQEPLTSREPLTAREGPATSAAKAIKELEQMISAPVPPPLASPSGPWQGVGEETQHQPAEVKAMFLSEGGVLVMMEVLDADNQKAVEAVLDLLMVLIREDVRLLESLCLVGLVPAVTRYTQQPYPVSLRLKAAAFVHSLCFQGDSTLQLFIAAGGLRQLCWMVADSVASEPSPLSHVAIQCLLQWPVLRCYNTLPRNHVCRILAQCGLVPRLYKLLKEAILMRNNLVQHHASQPGRGAANAANGVGASGPPNAAQQADGAAAHASGAHHVRSVSTAPLLSEGPARRGPEPGVVPGTPAGGGAVAGVHRTATAPLLAGAGSGNLGTAVETRGAGGIGIPGETLTYEQVLYLMDETVRLLVVLSNADGAVKSAMCTRDNLLQHLDCLRRLQPPHLVQMLHCMRNLTSDPAVLPAIKDAGAIACLVPMLAHASDGSAASNAGAGSAATAGAASSGSGASTGPGTNILNAAGVLPKSEVQMEALNALYNLCMYNKKVHMEAAASSNIIPHLCSFAAQALAAAAAQWPTVRGFVVPMLLGMVYCSANTRMKLFQSHGLEIFLQLLSNEDSRSVLGVLQALDSWLAEDHNRVEARLTQRDAVTHLVQLYSRSCAAQDMQSKLETLRTMLGRSSKLAVALAMGGLVPWLLAMIQHAAPINRVKILDIVRILYEHYPRPKEFIMMYKIQDILAALLKTHGRDADAVIQQAQRLLAAFDINVLLISWFCSLRGNEFFCEVDEEYIEDDFNLSGLSSQVPYYEYALDMILDNEPPHDVMLTDQQHELLESAAEMLYGLIHARYIVTARGLACMLEKFKNYEFGRCPRFYCEGQACLPVGTSDVPGQSTVKIFCPKCEDIFYPRSEYQCSIDGAYFGTTFPHLLLMTYPMYRPPKSMEQYVPRIFGFKLHPTAYGNREPAMARTNQRRIAAREANPKDGQQKQEDDSL</sequence>
<reference evidence="10 11" key="1">
    <citation type="journal article" date="2010" name="Science">
        <title>Genomic analysis of organismal complexity in the multicellular green alga Volvox carteri.</title>
        <authorList>
            <person name="Prochnik S.E."/>
            <person name="Umen J."/>
            <person name="Nedelcu A.M."/>
            <person name="Hallmann A."/>
            <person name="Miller S.M."/>
            <person name="Nishii I."/>
            <person name="Ferris P."/>
            <person name="Kuo A."/>
            <person name="Mitros T."/>
            <person name="Fritz-Laylin L.K."/>
            <person name="Hellsten U."/>
            <person name="Chapman J."/>
            <person name="Simakov O."/>
            <person name="Rensing S.A."/>
            <person name="Terry A."/>
            <person name="Pangilinan J."/>
            <person name="Kapitonov V."/>
            <person name="Jurka J."/>
            <person name="Salamov A."/>
            <person name="Shapiro H."/>
            <person name="Schmutz J."/>
            <person name="Grimwood J."/>
            <person name="Lindquist E."/>
            <person name="Lucas S."/>
            <person name="Grigoriev I.V."/>
            <person name="Schmitt R."/>
            <person name="Kirk D."/>
            <person name="Rokhsar D.S."/>
        </authorList>
    </citation>
    <scope>NUCLEOTIDE SEQUENCE [LARGE SCALE GENOMIC DNA]</scope>
    <source>
        <strain evidence="11">f. Nagariensis / Eve</strain>
    </source>
</reference>
<comment type="similarity">
    <text evidence="1">Belongs to the casein kinase 2 subunit beta family.</text>
</comment>
<evidence type="ECO:0000256" key="6">
    <source>
        <dbReference type="ARBA" id="ARBA00022840"/>
    </source>
</evidence>
<dbReference type="Gene3D" id="1.25.10.10">
    <property type="entry name" value="Leucine-rich Repeat Variant"/>
    <property type="match status" value="3"/>
</dbReference>
<dbReference type="SMART" id="SM01085">
    <property type="entry name" value="CK_II_beta"/>
    <property type="match status" value="1"/>
</dbReference>
<feature type="region of interest" description="Disordered" evidence="8">
    <location>
        <begin position="364"/>
        <end position="399"/>
    </location>
</feature>
<name>D8UDE2_VOLCA</name>
<evidence type="ECO:0000256" key="5">
    <source>
        <dbReference type="ARBA" id="ARBA00022777"/>
    </source>
</evidence>
<keyword evidence="6 7" id="KW-0067">ATP-binding</keyword>
<dbReference type="FunCoup" id="D8UDE2">
    <property type="interactions" value="727"/>
</dbReference>
<gene>
    <name evidence="10" type="ORF">VOLCADRAFT_107342</name>
</gene>
<dbReference type="Pfam" id="PF01214">
    <property type="entry name" value="CK_II_beta"/>
    <property type="match status" value="1"/>
</dbReference>
<dbReference type="InterPro" id="IPR016024">
    <property type="entry name" value="ARM-type_fold"/>
</dbReference>
<evidence type="ECO:0000256" key="3">
    <source>
        <dbReference type="ARBA" id="ARBA00022679"/>
    </source>
</evidence>
<dbReference type="InterPro" id="IPR017441">
    <property type="entry name" value="Protein_kinase_ATP_BS"/>
</dbReference>
<dbReference type="eggNOG" id="KOG3092">
    <property type="taxonomic scope" value="Eukaryota"/>
</dbReference>
<feature type="compositionally biased region" description="Basic and acidic residues" evidence="8">
    <location>
        <begin position="1422"/>
        <end position="1440"/>
    </location>
</feature>
<dbReference type="Gene3D" id="2.20.25.20">
    <property type="match status" value="1"/>
</dbReference>
<dbReference type="CDD" id="cd06627">
    <property type="entry name" value="STKc_Cdc7_like"/>
    <property type="match status" value="1"/>
</dbReference>
<dbReference type="STRING" id="3068.D8UDE2"/>
<dbReference type="InParanoid" id="D8UDE2"/>
<dbReference type="InterPro" id="IPR035991">
    <property type="entry name" value="Casein_kinase_II_beta-like"/>
</dbReference>
<dbReference type="InterPro" id="IPR008271">
    <property type="entry name" value="Ser/Thr_kinase_AS"/>
</dbReference>
<dbReference type="FunFam" id="1.10.1820.10:FF:000005">
    <property type="entry name" value="Casein kinase II subunit beta"/>
    <property type="match status" value="1"/>
</dbReference>
<dbReference type="PROSITE" id="PS50011">
    <property type="entry name" value="PROTEIN_KINASE_DOM"/>
    <property type="match status" value="1"/>
</dbReference>
<dbReference type="InterPro" id="IPR050629">
    <property type="entry name" value="STE20/SPS1-PAK"/>
</dbReference>
<dbReference type="RefSeq" id="XP_002956694.1">
    <property type="nucleotide sequence ID" value="XM_002956648.1"/>
</dbReference>
<dbReference type="InterPro" id="IPR011009">
    <property type="entry name" value="Kinase-like_dom_sf"/>
</dbReference>
<dbReference type="PROSITE" id="PS00108">
    <property type="entry name" value="PROTEIN_KINASE_ST"/>
    <property type="match status" value="1"/>
</dbReference>
<evidence type="ECO:0000256" key="1">
    <source>
        <dbReference type="ARBA" id="ARBA00006941"/>
    </source>
</evidence>
<dbReference type="InterPro" id="IPR016149">
    <property type="entry name" value="Casein_kin_II_reg-sub_N"/>
</dbReference>
<dbReference type="InterPro" id="IPR000704">
    <property type="entry name" value="Casein_kinase_II_reg-sub"/>
</dbReference>
<keyword evidence="5" id="KW-0418">Kinase</keyword>
<organism evidence="11">
    <name type="scientific">Volvox carteri f. nagariensis</name>
    <dbReference type="NCBI Taxonomy" id="3068"/>
    <lineage>
        <taxon>Eukaryota</taxon>
        <taxon>Viridiplantae</taxon>
        <taxon>Chlorophyta</taxon>
        <taxon>core chlorophytes</taxon>
        <taxon>Chlorophyceae</taxon>
        <taxon>CS clade</taxon>
        <taxon>Chlamydomonadales</taxon>
        <taxon>Volvocaceae</taxon>
        <taxon>Volvox</taxon>
    </lineage>
</organism>
<dbReference type="InterPro" id="IPR011989">
    <property type="entry name" value="ARM-like"/>
</dbReference>
<keyword evidence="3" id="KW-0808">Transferase</keyword>
<dbReference type="Gene3D" id="1.10.1820.10">
    <property type="entry name" value="protein kinase ck2 holoenzyme, chain C, domain 1"/>
    <property type="match status" value="1"/>
</dbReference>
<evidence type="ECO:0000256" key="2">
    <source>
        <dbReference type="ARBA" id="ARBA00012513"/>
    </source>
</evidence>
<dbReference type="SUPFAM" id="SSF57798">
    <property type="entry name" value="Casein kinase II beta subunit"/>
    <property type="match status" value="1"/>
</dbReference>
<dbReference type="GO" id="GO:0005524">
    <property type="term" value="F:ATP binding"/>
    <property type="evidence" value="ECO:0007669"/>
    <property type="project" value="UniProtKB-UniRule"/>
</dbReference>
<keyword evidence="11" id="KW-1185">Reference proteome</keyword>
<feature type="compositionally biased region" description="Low complexity" evidence="8">
    <location>
        <begin position="389"/>
        <end position="399"/>
    </location>
</feature>
<dbReference type="OrthoDB" id="8693905at2759"/>
<dbReference type="InterPro" id="IPR000719">
    <property type="entry name" value="Prot_kinase_dom"/>
</dbReference>
<dbReference type="FunFam" id="2.20.25.20:FF:000001">
    <property type="entry name" value="Casein kinase II subunit beta"/>
    <property type="match status" value="1"/>
</dbReference>
<dbReference type="SUPFAM" id="SSF48371">
    <property type="entry name" value="ARM repeat"/>
    <property type="match status" value="1"/>
</dbReference>
<evidence type="ECO:0000313" key="10">
    <source>
        <dbReference type="EMBL" id="EFJ42296.1"/>
    </source>
</evidence>
<feature type="binding site" evidence="7">
    <location>
        <position position="40"/>
    </location>
    <ligand>
        <name>ATP</name>
        <dbReference type="ChEBI" id="CHEBI:30616"/>
    </ligand>
</feature>
<dbReference type="GO" id="GO:0005737">
    <property type="term" value="C:cytoplasm"/>
    <property type="evidence" value="ECO:0007669"/>
    <property type="project" value="TreeGrafter"/>
</dbReference>
<dbReference type="Gene3D" id="1.10.510.10">
    <property type="entry name" value="Transferase(Phosphotransferase) domain 1"/>
    <property type="match status" value="1"/>
</dbReference>
<dbReference type="PRINTS" id="PR00472">
    <property type="entry name" value="CASNKINASEII"/>
</dbReference>
<accession>D8UDE2</accession>
<evidence type="ECO:0000313" key="11">
    <source>
        <dbReference type="Proteomes" id="UP000001058"/>
    </source>
</evidence>
<evidence type="ECO:0000259" key="9">
    <source>
        <dbReference type="PROSITE" id="PS50011"/>
    </source>
</evidence>
<evidence type="ECO:0000256" key="8">
    <source>
        <dbReference type="SAM" id="MobiDB-lite"/>
    </source>
</evidence>
<dbReference type="SMART" id="SM00220">
    <property type="entry name" value="S_TKc"/>
    <property type="match status" value="1"/>
</dbReference>
<proteinExistence type="inferred from homology"/>
<feature type="region of interest" description="Disordered" evidence="8">
    <location>
        <begin position="1409"/>
        <end position="1440"/>
    </location>
</feature>
<evidence type="ECO:0000256" key="4">
    <source>
        <dbReference type="ARBA" id="ARBA00022741"/>
    </source>
</evidence>
<dbReference type="GeneID" id="9619979"/>
<dbReference type="SUPFAM" id="SSF56112">
    <property type="entry name" value="Protein kinase-like (PK-like)"/>
    <property type="match status" value="1"/>
</dbReference>
<dbReference type="Proteomes" id="UP000001058">
    <property type="component" value="Unassembled WGS sequence"/>
</dbReference>
<dbReference type="EMBL" id="GL378384">
    <property type="protein sequence ID" value="EFJ42296.1"/>
    <property type="molecule type" value="Genomic_DNA"/>
</dbReference>
<dbReference type="PANTHER" id="PTHR48012">
    <property type="entry name" value="STERILE20-LIKE KINASE, ISOFORM B-RELATED"/>
    <property type="match status" value="1"/>
</dbReference>
<dbReference type="EC" id="2.7.11.1" evidence="2"/>
<dbReference type="GO" id="GO:0019887">
    <property type="term" value="F:protein kinase regulator activity"/>
    <property type="evidence" value="ECO:0007669"/>
    <property type="project" value="InterPro"/>
</dbReference>